<evidence type="ECO:0000256" key="3">
    <source>
        <dbReference type="ARBA" id="ARBA00023002"/>
    </source>
</evidence>
<dbReference type="InterPro" id="IPR012336">
    <property type="entry name" value="Thioredoxin-like_fold"/>
</dbReference>
<dbReference type="Gene3D" id="3.40.30.10">
    <property type="entry name" value="Glutaredoxin"/>
    <property type="match status" value="1"/>
</dbReference>
<keyword evidence="2" id="KW-0732">Signal</keyword>
<dbReference type="EMBL" id="LCKW01000029">
    <property type="protein sequence ID" value="KKU07478.1"/>
    <property type="molecule type" value="Genomic_DNA"/>
</dbReference>
<dbReference type="AlphaFoldDB" id="A0A0G1PPY0"/>
<evidence type="ECO:0000256" key="1">
    <source>
        <dbReference type="ARBA" id="ARBA00005791"/>
    </source>
</evidence>
<keyword evidence="6" id="KW-0472">Membrane</keyword>
<dbReference type="PANTHER" id="PTHR13887">
    <property type="entry name" value="GLUTATHIONE S-TRANSFERASE KAPPA"/>
    <property type="match status" value="1"/>
</dbReference>
<feature type="domain" description="Thioredoxin" evidence="7">
    <location>
        <begin position="34"/>
        <end position="218"/>
    </location>
</feature>
<gene>
    <name evidence="8" type="ORF">UX09_C0029G0017</name>
</gene>
<keyword evidence="6" id="KW-1133">Transmembrane helix</keyword>
<dbReference type="PATRIC" id="fig|1618993.3.peg.655"/>
<feature type="transmembrane region" description="Helical" evidence="6">
    <location>
        <begin position="6"/>
        <end position="25"/>
    </location>
</feature>
<keyword evidence="6" id="KW-0812">Transmembrane</keyword>
<evidence type="ECO:0000256" key="4">
    <source>
        <dbReference type="ARBA" id="ARBA00023157"/>
    </source>
</evidence>
<dbReference type="GO" id="GO:0016491">
    <property type="term" value="F:oxidoreductase activity"/>
    <property type="evidence" value="ECO:0007669"/>
    <property type="project" value="UniProtKB-KW"/>
</dbReference>
<protein>
    <submittedName>
        <fullName evidence="8">DSBA oxidoreductase family protein</fullName>
    </submittedName>
</protein>
<sequence>MLNHRWLTFLVITFLAVIVFIFFYLRLQPVWSPQIAAETAAENSEQTLSAPTISFVNPKKGASEPKVVIVVFGDFYCEPCRSAAQNMEILVKTVPEVQVVWKNMPNDSAHELASTAAVAAHCAGNQGKFWEYHDELFDNQVLLNNTMFSTLAQNLELDTEKFDKCLENTDTSPLVRQDLEEALALQITALPTFFIGEERYTGLMTADELITLVKNKIAAVK</sequence>
<evidence type="ECO:0000313" key="8">
    <source>
        <dbReference type="EMBL" id="KKU07478.1"/>
    </source>
</evidence>
<keyword evidence="3" id="KW-0560">Oxidoreductase</keyword>
<keyword evidence="5" id="KW-0676">Redox-active center</keyword>
<dbReference type="Proteomes" id="UP000034354">
    <property type="component" value="Unassembled WGS sequence"/>
</dbReference>
<accession>A0A0G1PPY0</accession>
<evidence type="ECO:0000313" key="9">
    <source>
        <dbReference type="Proteomes" id="UP000034354"/>
    </source>
</evidence>
<dbReference type="Pfam" id="PF13462">
    <property type="entry name" value="Thioredoxin_4"/>
    <property type="match status" value="1"/>
</dbReference>
<dbReference type="PANTHER" id="PTHR13887:SF14">
    <property type="entry name" value="DISULFIDE BOND FORMATION PROTEIN D"/>
    <property type="match status" value="1"/>
</dbReference>
<evidence type="ECO:0000256" key="5">
    <source>
        <dbReference type="ARBA" id="ARBA00023284"/>
    </source>
</evidence>
<comment type="caution">
    <text evidence="8">The sequence shown here is derived from an EMBL/GenBank/DDBJ whole genome shotgun (WGS) entry which is preliminary data.</text>
</comment>
<dbReference type="SUPFAM" id="SSF52833">
    <property type="entry name" value="Thioredoxin-like"/>
    <property type="match status" value="1"/>
</dbReference>
<keyword evidence="4" id="KW-1015">Disulfide bond</keyword>
<evidence type="ECO:0000259" key="7">
    <source>
        <dbReference type="PROSITE" id="PS51352"/>
    </source>
</evidence>
<dbReference type="STRING" id="1618993.UX09_C0029G0017"/>
<name>A0A0G1PPY0_9BACT</name>
<dbReference type="InterPro" id="IPR013766">
    <property type="entry name" value="Thioredoxin_domain"/>
</dbReference>
<evidence type="ECO:0000256" key="2">
    <source>
        <dbReference type="ARBA" id="ARBA00022729"/>
    </source>
</evidence>
<evidence type="ECO:0000256" key="6">
    <source>
        <dbReference type="SAM" id="Phobius"/>
    </source>
</evidence>
<dbReference type="PROSITE" id="PS51352">
    <property type="entry name" value="THIOREDOXIN_2"/>
    <property type="match status" value="1"/>
</dbReference>
<organism evidence="8 9">
    <name type="scientific">Candidatus Uhrbacteria bacterium GW2011_GWE2_45_35</name>
    <dbReference type="NCBI Taxonomy" id="1618993"/>
    <lineage>
        <taxon>Bacteria</taxon>
        <taxon>Candidatus Uhriibacteriota</taxon>
    </lineage>
</organism>
<reference evidence="8 9" key="1">
    <citation type="journal article" date="2015" name="Nature">
        <title>rRNA introns, odd ribosomes, and small enigmatic genomes across a large radiation of phyla.</title>
        <authorList>
            <person name="Brown C.T."/>
            <person name="Hug L.A."/>
            <person name="Thomas B.C."/>
            <person name="Sharon I."/>
            <person name="Castelle C.J."/>
            <person name="Singh A."/>
            <person name="Wilkins M.J."/>
            <person name="Williams K.H."/>
            <person name="Banfield J.F."/>
        </authorList>
    </citation>
    <scope>NUCLEOTIDE SEQUENCE [LARGE SCALE GENOMIC DNA]</scope>
</reference>
<comment type="similarity">
    <text evidence="1">Belongs to the thioredoxin family. DsbA subfamily.</text>
</comment>
<proteinExistence type="inferred from homology"/>
<dbReference type="InterPro" id="IPR036249">
    <property type="entry name" value="Thioredoxin-like_sf"/>
</dbReference>